<name>A0A1W1UHD1_PEPAS</name>
<organism evidence="3 4">
    <name type="scientific">Peptoniphilus asaccharolyticus DSM 20463</name>
    <dbReference type="NCBI Taxonomy" id="573058"/>
    <lineage>
        <taxon>Bacteria</taxon>
        <taxon>Bacillati</taxon>
        <taxon>Bacillota</taxon>
        <taxon>Tissierellia</taxon>
        <taxon>Tissierellales</taxon>
        <taxon>Peptoniphilaceae</taxon>
        <taxon>Peptoniphilus</taxon>
    </lineage>
</organism>
<dbReference type="Proteomes" id="UP000192368">
    <property type="component" value="Unassembled WGS sequence"/>
</dbReference>
<proteinExistence type="predicted"/>
<sequence length="235" mass="26909">MENFEKVEPDLVKVVEEKYPLGEVSLYRWIISLIILNSSFFVLELFPDNKVFGILFLVGPIVSIFVLGHKAFRKLFKFPKLRDIPAVFGMTFLTLFAAVVSGIVLKRFGSVDNPIVKVISKDNFNLVALMLLVQLVIEEIFFIVWFLFLYHKVKFKSEVLRESFAWVVSSLLFGAMHLSTYDFNIVQAIVGIGLIRFVLSSIYIRRKNLTLAYMVHFLYDILILLAVVASGNIQS</sequence>
<gene>
    <name evidence="3" type="ORF">SAMN00017477_0245</name>
</gene>
<feature type="transmembrane region" description="Helical" evidence="1">
    <location>
        <begin position="185"/>
        <end position="204"/>
    </location>
</feature>
<dbReference type="RefSeq" id="WP_084229953.1">
    <property type="nucleotide sequence ID" value="NZ_FWWR01000009.1"/>
</dbReference>
<evidence type="ECO:0000259" key="2">
    <source>
        <dbReference type="Pfam" id="PF02517"/>
    </source>
</evidence>
<dbReference type="Pfam" id="PF02517">
    <property type="entry name" value="Rce1-like"/>
    <property type="match status" value="1"/>
</dbReference>
<feature type="transmembrane region" description="Helical" evidence="1">
    <location>
        <begin position="124"/>
        <end position="151"/>
    </location>
</feature>
<evidence type="ECO:0000313" key="4">
    <source>
        <dbReference type="Proteomes" id="UP000192368"/>
    </source>
</evidence>
<feature type="domain" description="CAAX prenyl protease 2/Lysostaphin resistance protein A-like" evidence="2">
    <location>
        <begin position="126"/>
        <end position="221"/>
    </location>
</feature>
<dbReference type="EMBL" id="FWWR01000009">
    <property type="protein sequence ID" value="SMB80528.1"/>
    <property type="molecule type" value="Genomic_DNA"/>
</dbReference>
<evidence type="ECO:0000256" key="1">
    <source>
        <dbReference type="SAM" id="Phobius"/>
    </source>
</evidence>
<feature type="transmembrane region" description="Helical" evidence="1">
    <location>
        <begin position="26"/>
        <end position="46"/>
    </location>
</feature>
<reference evidence="4" key="1">
    <citation type="submission" date="2017-04" db="EMBL/GenBank/DDBJ databases">
        <authorList>
            <person name="Varghese N."/>
            <person name="Submissions S."/>
        </authorList>
    </citation>
    <scope>NUCLEOTIDE SEQUENCE [LARGE SCALE GENOMIC DNA]</scope>
    <source>
        <strain evidence="4">DSM 20463</strain>
    </source>
</reference>
<dbReference type="GO" id="GO:0004175">
    <property type="term" value="F:endopeptidase activity"/>
    <property type="evidence" value="ECO:0007669"/>
    <property type="project" value="UniProtKB-ARBA"/>
</dbReference>
<feature type="transmembrane region" description="Helical" evidence="1">
    <location>
        <begin position="52"/>
        <end position="72"/>
    </location>
</feature>
<keyword evidence="1" id="KW-0812">Transmembrane</keyword>
<dbReference type="GO" id="GO:0080120">
    <property type="term" value="P:CAAX-box protein maturation"/>
    <property type="evidence" value="ECO:0007669"/>
    <property type="project" value="UniProtKB-ARBA"/>
</dbReference>
<keyword evidence="1" id="KW-0472">Membrane</keyword>
<keyword evidence="4" id="KW-1185">Reference proteome</keyword>
<keyword evidence="1" id="KW-1133">Transmembrane helix</keyword>
<feature type="transmembrane region" description="Helical" evidence="1">
    <location>
        <begin position="211"/>
        <end position="233"/>
    </location>
</feature>
<dbReference type="OrthoDB" id="2661755at2"/>
<feature type="transmembrane region" description="Helical" evidence="1">
    <location>
        <begin position="84"/>
        <end position="104"/>
    </location>
</feature>
<protein>
    <recommendedName>
        <fullName evidence="2">CAAX prenyl protease 2/Lysostaphin resistance protein A-like domain-containing protein</fullName>
    </recommendedName>
</protein>
<dbReference type="AlphaFoldDB" id="A0A1W1UHD1"/>
<evidence type="ECO:0000313" key="3">
    <source>
        <dbReference type="EMBL" id="SMB80528.1"/>
    </source>
</evidence>
<accession>A0A1W1UHD1</accession>
<dbReference type="InterPro" id="IPR003675">
    <property type="entry name" value="Rce1/LyrA-like_dom"/>
</dbReference>
<dbReference type="STRING" id="573058.SAMN00017477_0245"/>